<name>A0A9Q9SSG0_MOOP1</name>
<sequence length="40" mass="4619">MMRSGRLTNLGENLREIVSREHYRVSIQHSAFSYQPLANG</sequence>
<dbReference type="Proteomes" id="UP000176944">
    <property type="component" value="Chromosome"/>
</dbReference>
<protein>
    <submittedName>
        <fullName evidence="1">Uncharacterized protein</fullName>
    </submittedName>
</protein>
<reference evidence="1" key="1">
    <citation type="journal article" date="2017" name="Proc. Natl. Acad. Sci. U.S.A.">
        <title>Comparative genomics uncovers the prolific and distinctive metabolic potential of the cyanobacterial genus Moorea.</title>
        <authorList>
            <person name="Leao T."/>
            <person name="Castelao G."/>
            <person name="Korobeynikov A."/>
            <person name="Monroe E.A."/>
            <person name="Podell S."/>
            <person name="Glukhov E."/>
            <person name="Allen E.E."/>
            <person name="Gerwick W.H."/>
            <person name="Gerwick L."/>
        </authorList>
    </citation>
    <scope>NUCLEOTIDE SEQUENCE</scope>
    <source>
        <strain evidence="1">JHB</strain>
    </source>
</reference>
<dbReference type="EMBL" id="CP017708">
    <property type="protein sequence ID" value="WAN68792.1"/>
    <property type="molecule type" value="Genomic_DNA"/>
</dbReference>
<proteinExistence type="predicted"/>
<evidence type="ECO:0000313" key="1">
    <source>
        <dbReference type="EMBL" id="WAN68792.1"/>
    </source>
</evidence>
<accession>A0A9Q9SSG0</accession>
<dbReference type="AlphaFoldDB" id="A0A9Q9SSG0"/>
<reference evidence="1" key="2">
    <citation type="submission" date="2022-10" db="EMBL/GenBank/DDBJ databases">
        <authorList>
            <person name="Ngo T.-E."/>
        </authorList>
    </citation>
    <scope>NUCLEOTIDE SEQUENCE</scope>
    <source>
        <strain evidence="1">JHB</strain>
    </source>
</reference>
<organism evidence="1">
    <name type="scientific">Moorena producens (strain JHB)</name>
    <dbReference type="NCBI Taxonomy" id="1454205"/>
    <lineage>
        <taxon>Bacteria</taxon>
        <taxon>Bacillati</taxon>
        <taxon>Cyanobacteriota</taxon>
        <taxon>Cyanophyceae</taxon>
        <taxon>Coleofasciculales</taxon>
        <taxon>Coleofasciculaceae</taxon>
        <taxon>Moorena</taxon>
    </lineage>
</organism>
<gene>
    <name evidence="1" type="ORF">BJP36_41245</name>
</gene>